<evidence type="ECO:0000313" key="8">
    <source>
        <dbReference type="EMBL" id="MFD1131566.1"/>
    </source>
</evidence>
<evidence type="ECO:0000313" key="9">
    <source>
        <dbReference type="Proteomes" id="UP001597169"/>
    </source>
</evidence>
<dbReference type="GO" id="GO:0050518">
    <property type="term" value="F:2-C-methyl-D-erythritol 4-phosphate cytidylyltransferase activity"/>
    <property type="evidence" value="ECO:0007669"/>
    <property type="project" value="UniProtKB-EC"/>
</dbReference>
<keyword evidence="4 7" id="KW-0808">Transferase</keyword>
<dbReference type="HAMAP" id="MF_00108">
    <property type="entry name" value="IspD"/>
    <property type="match status" value="1"/>
</dbReference>
<evidence type="ECO:0000256" key="1">
    <source>
        <dbReference type="ARBA" id="ARBA00001282"/>
    </source>
</evidence>
<dbReference type="InterPro" id="IPR001228">
    <property type="entry name" value="IspD"/>
</dbReference>
<proteinExistence type="inferred from homology"/>
<dbReference type="Gene3D" id="3.90.550.10">
    <property type="entry name" value="Spore Coat Polysaccharide Biosynthesis Protein SpsA, Chain A"/>
    <property type="match status" value="1"/>
</dbReference>
<keyword evidence="6 7" id="KW-0414">Isoprene biosynthesis</keyword>
<dbReference type="CDD" id="cd02516">
    <property type="entry name" value="CDP-ME_synthetase"/>
    <property type="match status" value="1"/>
</dbReference>
<evidence type="ECO:0000256" key="4">
    <source>
        <dbReference type="ARBA" id="ARBA00022679"/>
    </source>
</evidence>
<dbReference type="SUPFAM" id="SSF53448">
    <property type="entry name" value="Nucleotide-diphospho-sugar transferases"/>
    <property type="match status" value="1"/>
</dbReference>
<evidence type="ECO:0000256" key="2">
    <source>
        <dbReference type="ARBA" id="ARBA00004787"/>
    </source>
</evidence>
<dbReference type="InterPro" id="IPR018294">
    <property type="entry name" value="ISPD_synthase_CS"/>
</dbReference>
<evidence type="ECO:0000256" key="6">
    <source>
        <dbReference type="ARBA" id="ARBA00023229"/>
    </source>
</evidence>
<dbReference type="RefSeq" id="WP_251584802.1">
    <property type="nucleotide sequence ID" value="NZ_JBHTKX010000012.1"/>
</dbReference>
<reference evidence="9" key="1">
    <citation type="journal article" date="2019" name="Int. J. Syst. Evol. Microbiol.">
        <title>The Global Catalogue of Microorganisms (GCM) 10K type strain sequencing project: providing services to taxonomists for standard genome sequencing and annotation.</title>
        <authorList>
            <consortium name="The Broad Institute Genomics Platform"/>
            <consortium name="The Broad Institute Genome Sequencing Center for Infectious Disease"/>
            <person name="Wu L."/>
            <person name="Ma J."/>
        </authorList>
    </citation>
    <scope>NUCLEOTIDE SEQUENCE [LARGE SCALE GENOMIC DNA]</scope>
    <source>
        <strain evidence="9">CCUG 53519</strain>
    </source>
</reference>
<feature type="site" description="Positions MEP for the nucleophilic attack" evidence="7">
    <location>
        <position position="210"/>
    </location>
</feature>
<dbReference type="PROSITE" id="PS01295">
    <property type="entry name" value="ISPD"/>
    <property type="match status" value="1"/>
</dbReference>
<dbReference type="InterPro" id="IPR050088">
    <property type="entry name" value="IspD/TarI_cytidylyltransf_bact"/>
</dbReference>
<organism evidence="8 9">
    <name type="scientific">Paenibacillus provencensis</name>
    <dbReference type="NCBI Taxonomy" id="441151"/>
    <lineage>
        <taxon>Bacteria</taxon>
        <taxon>Bacillati</taxon>
        <taxon>Bacillota</taxon>
        <taxon>Bacilli</taxon>
        <taxon>Bacillales</taxon>
        <taxon>Paenibacillaceae</taxon>
        <taxon>Paenibacillus</taxon>
    </lineage>
</organism>
<dbReference type="EC" id="2.7.7.60" evidence="7"/>
<dbReference type="Proteomes" id="UP001597169">
    <property type="component" value="Unassembled WGS sequence"/>
</dbReference>
<dbReference type="InterPro" id="IPR029044">
    <property type="entry name" value="Nucleotide-diphossugar_trans"/>
</dbReference>
<accession>A0ABW3Q4D2</accession>
<feature type="site" description="Positions MEP for the nucleophilic attack" evidence="7">
    <location>
        <position position="154"/>
    </location>
</feature>
<comment type="function">
    <text evidence="7">Catalyzes the formation of 4-diphosphocytidyl-2-C-methyl-D-erythritol from CTP and 2-C-methyl-D-erythritol 4-phosphate (MEP).</text>
</comment>
<comment type="similarity">
    <text evidence="3 7">Belongs to the IspD/TarI cytidylyltransferase family. IspD subfamily.</text>
</comment>
<comment type="caution">
    <text evidence="8">The sequence shown here is derived from an EMBL/GenBank/DDBJ whole genome shotgun (WGS) entry which is preliminary data.</text>
</comment>
<evidence type="ECO:0000256" key="3">
    <source>
        <dbReference type="ARBA" id="ARBA00009789"/>
    </source>
</evidence>
<dbReference type="Pfam" id="PF01128">
    <property type="entry name" value="IspD"/>
    <property type="match status" value="1"/>
</dbReference>
<gene>
    <name evidence="7 8" type="primary">ispD</name>
    <name evidence="8" type="ORF">ACFQ3J_26005</name>
</gene>
<dbReference type="InterPro" id="IPR034683">
    <property type="entry name" value="IspD/TarI"/>
</dbReference>
<name>A0ABW3Q4D2_9BACL</name>
<comment type="pathway">
    <text evidence="2 7">Isoprenoid biosynthesis; isopentenyl diphosphate biosynthesis via DXP pathway; isopentenyl diphosphate from 1-deoxy-D-xylulose 5-phosphate: step 2/6.</text>
</comment>
<comment type="catalytic activity">
    <reaction evidence="1 7">
        <text>2-C-methyl-D-erythritol 4-phosphate + CTP + H(+) = 4-CDP-2-C-methyl-D-erythritol + diphosphate</text>
        <dbReference type="Rhea" id="RHEA:13429"/>
        <dbReference type="ChEBI" id="CHEBI:15378"/>
        <dbReference type="ChEBI" id="CHEBI:33019"/>
        <dbReference type="ChEBI" id="CHEBI:37563"/>
        <dbReference type="ChEBI" id="CHEBI:57823"/>
        <dbReference type="ChEBI" id="CHEBI:58262"/>
        <dbReference type="EC" id="2.7.7.60"/>
    </reaction>
</comment>
<protein>
    <recommendedName>
        <fullName evidence="7">2-C-methyl-D-erythritol 4-phosphate cytidylyltransferase</fullName>
        <ecNumber evidence="7">2.7.7.60</ecNumber>
    </recommendedName>
    <alternativeName>
        <fullName evidence="7">4-diphosphocytidyl-2C-methyl-D-erythritol synthase</fullName>
    </alternativeName>
    <alternativeName>
        <fullName evidence="7">MEP cytidylyltransferase</fullName>
        <shortName evidence="7">MCT</shortName>
    </alternativeName>
</protein>
<evidence type="ECO:0000256" key="5">
    <source>
        <dbReference type="ARBA" id="ARBA00022695"/>
    </source>
</evidence>
<dbReference type="PANTHER" id="PTHR32125:SF4">
    <property type="entry name" value="2-C-METHYL-D-ERYTHRITOL 4-PHOSPHATE CYTIDYLYLTRANSFERASE, CHLOROPLASTIC"/>
    <property type="match status" value="1"/>
</dbReference>
<feature type="site" description="Transition state stabilizer" evidence="7">
    <location>
        <position position="17"/>
    </location>
</feature>
<sequence length="228" mass="25486">MDNSWGAVIVAAGRGTRMGYAESKQFLLLQDKPIFIHTLEVFSRVSRIKEMIVVTGAADVARCEEWIKRFGLGIQVRVTAGGSERQDSVYAGLKELTSDYVLVHDGVRPFVTPELIENCMDAAMEHGAALLAVPVKDTIKQVNEEGIIMSTPDRRSLWSIQTPQAFRLSALLEAHERAKQEEFLGTDDAMLLERLGKQVKVVEGRYTNIKITTPDDLDYAVFMQKRGE</sequence>
<dbReference type="EMBL" id="JBHTKX010000012">
    <property type="protein sequence ID" value="MFD1131566.1"/>
    <property type="molecule type" value="Genomic_DNA"/>
</dbReference>
<keyword evidence="9" id="KW-1185">Reference proteome</keyword>
<feature type="site" description="Transition state stabilizer" evidence="7">
    <location>
        <position position="24"/>
    </location>
</feature>
<evidence type="ECO:0000256" key="7">
    <source>
        <dbReference type="HAMAP-Rule" id="MF_00108"/>
    </source>
</evidence>
<keyword evidence="5 7" id="KW-0548">Nucleotidyltransferase</keyword>
<dbReference type="PANTHER" id="PTHR32125">
    <property type="entry name" value="2-C-METHYL-D-ERYTHRITOL 4-PHOSPHATE CYTIDYLYLTRANSFERASE, CHLOROPLASTIC"/>
    <property type="match status" value="1"/>
</dbReference>
<dbReference type="NCBIfam" id="TIGR00453">
    <property type="entry name" value="ispD"/>
    <property type="match status" value="1"/>
</dbReference>